<evidence type="ECO:0000313" key="1">
    <source>
        <dbReference type="EMBL" id="SVE12225.1"/>
    </source>
</evidence>
<dbReference type="EMBL" id="UINC01195593">
    <property type="protein sequence ID" value="SVE12225.1"/>
    <property type="molecule type" value="Genomic_DNA"/>
</dbReference>
<gene>
    <name evidence="1" type="ORF">METZ01_LOCUS465079</name>
</gene>
<name>A0A383AYD3_9ZZZZ</name>
<feature type="non-terminal residue" evidence="1">
    <location>
        <position position="1"/>
    </location>
</feature>
<dbReference type="InterPro" id="IPR036291">
    <property type="entry name" value="NAD(P)-bd_dom_sf"/>
</dbReference>
<dbReference type="AlphaFoldDB" id="A0A383AYD3"/>
<dbReference type="Gene3D" id="3.90.25.10">
    <property type="entry name" value="UDP-galactose 4-epimerase, domain 1"/>
    <property type="match status" value="1"/>
</dbReference>
<evidence type="ECO:0008006" key="2">
    <source>
        <dbReference type="Google" id="ProtNLM"/>
    </source>
</evidence>
<proteinExistence type="predicted"/>
<dbReference type="SUPFAM" id="SSF51735">
    <property type="entry name" value="NAD(P)-binding Rossmann-fold domains"/>
    <property type="match status" value="1"/>
</dbReference>
<accession>A0A383AYD3</accession>
<organism evidence="1">
    <name type="scientific">marine metagenome</name>
    <dbReference type="NCBI Taxonomy" id="408172"/>
    <lineage>
        <taxon>unclassified sequences</taxon>
        <taxon>metagenomes</taxon>
        <taxon>ecological metagenomes</taxon>
    </lineage>
</organism>
<sequence length="99" mass="11213">DAFLLASTNSNAIGQVINLGSDRPVEINQVINEIEMVVGKPAMIEQHPFPQTDMIATWANISRARELLDWEPETSLKEGIIATVDWYMENRDFAKNIRL</sequence>
<reference evidence="1" key="1">
    <citation type="submission" date="2018-05" db="EMBL/GenBank/DDBJ databases">
        <authorList>
            <person name="Lanie J.A."/>
            <person name="Ng W.-L."/>
            <person name="Kazmierczak K.M."/>
            <person name="Andrzejewski T.M."/>
            <person name="Davidsen T.M."/>
            <person name="Wayne K.J."/>
            <person name="Tettelin H."/>
            <person name="Glass J.I."/>
            <person name="Rusch D."/>
            <person name="Podicherti R."/>
            <person name="Tsui H.-C.T."/>
            <person name="Winkler M.E."/>
        </authorList>
    </citation>
    <scope>NUCLEOTIDE SEQUENCE</scope>
</reference>
<protein>
    <recommendedName>
        <fullName evidence="2">NAD(P)-binding domain-containing protein</fullName>
    </recommendedName>
</protein>